<name>A0A3L7ACB0_9HYPH</name>
<dbReference type="PANTHER" id="PTHR42905:SF5">
    <property type="entry name" value="CARBOXYVINYL-CARBOXYPHOSPHONATE PHOSPHORYLMUTASE, CHLOROPLASTIC"/>
    <property type="match status" value="1"/>
</dbReference>
<dbReference type="EMBL" id="RCTF01000010">
    <property type="protein sequence ID" value="RLP77635.1"/>
    <property type="molecule type" value="Genomic_DNA"/>
</dbReference>
<comment type="caution">
    <text evidence="1">The sequence shown here is derived from an EMBL/GenBank/DDBJ whole genome shotgun (WGS) entry which is preliminary data.</text>
</comment>
<dbReference type="PANTHER" id="PTHR42905">
    <property type="entry name" value="PHOSPHOENOLPYRUVATE CARBOXYLASE"/>
    <property type="match status" value="1"/>
</dbReference>
<dbReference type="SUPFAM" id="SSF51621">
    <property type="entry name" value="Phosphoenolpyruvate/pyruvate domain"/>
    <property type="match status" value="1"/>
</dbReference>
<dbReference type="InterPro" id="IPR015813">
    <property type="entry name" value="Pyrv/PenolPyrv_kinase-like_dom"/>
</dbReference>
<dbReference type="InterPro" id="IPR040442">
    <property type="entry name" value="Pyrv_kinase-like_dom_sf"/>
</dbReference>
<dbReference type="Proteomes" id="UP000269692">
    <property type="component" value="Unassembled WGS sequence"/>
</dbReference>
<dbReference type="Pfam" id="PF13714">
    <property type="entry name" value="PEP_mutase"/>
    <property type="match status" value="1"/>
</dbReference>
<proteinExistence type="predicted"/>
<dbReference type="InterPro" id="IPR018523">
    <property type="entry name" value="Isocitrate_lyase_ph_CS"/>
</dbReference>
<keyword evidence="2" id="KW-1185">Reference proteome</keyword>
<protein>
    <submittedName>
        <fullName evidence="1">Carboxyvinyl-carboxyphosphonate phosphorylmutase</fullName>
    </submittedName>
</protein>
<reference evidence="1 2" key="1">
    <citation type="submission" date="2018-10" db="EMBL/GenBank/DDBJ databases">
        <title>Xanthobacter tagetidis genome sequencing and assembly.</title>
        <authorList>
            <person name="Maclea K.S."/>
            <person name="Goen A.E."/>
            <person name="Fatima S.A."/>
        </authorList>
    </citation>
    <scope>NUCLEOTIDE SEQUENCE [LARGE SCALE GENOMIC DNA]</scope>
    <source>
        <strain evidence="1 2">ATCC 700314</strain>
    </source>
</reference>
<dbReference type="InterPro" id="IPR039556">
    <property type="entry name" value="ICL/PEPM"/>
</dbReference>
<dbReference type="GO" id="GO:0016833">
    <property type="term" value="F:oxo-acid-lyase activity"/>
    <property type="evidence" value="ECO:0007669"/>
    <property type="project" value="UniProtKB-ARBA"/>
</dbReference>
<dbReference type="PROSITE" id="PS00161">
    <property type="entry name" value="ISOCITRATE_LYASE"/>
    <property type="match status" value="1"/>
</dbReference>
<accession>A0A3L7ACB0</accession>
<gene>
    <name evidence="1" type="ORF">D9R14_13275</name>
</gene>
<dbReference type="CDD" id="cd00377">
    <property type="entry name" value="ICL_PEPM"/>
    <property type="match status" value="1"/>
</dbReference>
<evidence type="ECO:0000313" key="2">
    <source>
        <dbReference type="Proteomes" id="UP000269692"/>
    </source>
</evidence>
<sequence>MAAAQGAHMTGPAAMLRARLARPEILVVPGGGSPLELKLIERAGFEAAYVSGYAAAASRYGVPDIGLVAYGESSELVRAARQVTDIPLIVDCDTGYGDVANVVRTVRGLEALGVAAVQIEDQAWPKRCGHMDDKIVEPEDVALRKIDAAVSARRSDTVVIARTDARGPYGIEVALERCRKFRDVGADVLFVDGPQSNEELALITRELDGPLMVNMSESGKTPISSAAELEAMGFSLVIFPSSTVRITVRQVADFLADLRTSGDSRAWINRMASLEETNAALGLPEVRAFEADILKRAAR</sequence>
<evidence type="ECO:0000313" key="1">
    <source>
        <dbReference type="EMBL" id="RLP77635.1"/>
    </source>
</evidence>
<dbReference type="OrthoDB" id="9771433at2"/>
<dbReference type="Gene3D" id="3.20.20.60">
    <property type="entry name" value="Phosphoenolpyruvate-binding domains"/>
    <property type="match status" value="1"/>
</dbReference>
<dbReference type="AlphaFoldDB" id="A0A3L7ACB0"/>
<organism evidence="1 2">
    <name type="scientific">Xanthobacter tagetidis</name>
    <dbReference type="NCBI Taxonomy" id="60216"/>
    <lineage>
        <taxon>Bacteria</taxon>
        <taxon>Pseudomonadati</taxon>
        <taxon>Pseudomonadota</taxon>
        <taxon>Alphaproteobacteria</taxon>
        <taxon>Hyphomicrobiales</taxon>
        <taxon>Xanthobacteraceae</taxon>
        <taxon>Xanthobacter</taxon>
    </lineage>
</organism>